<evidence type="ECO:0000313" key="2">
    <source>
        <dbReference type="EMBL" id="ORY18235.1"/>
    </source>
</evidence>
<dbReference type="Proteomes" id="UP000193144">
    <property type="component" value="Unassembled WGS sequence"/>
</dbReference>
<keyword evidence="3" id="KW-1185">Reference proteome</keyword>
<comment type="caution">
    <text evidence="2">The sequence shown here is derived from an EMBL/GenBank/DDBJ whole genome shotgun (WGS) entry which is preliminary data.</text>
</comment>
<sequence length="61" mass="7001">MKGGGVQGKLQETNDSWRARRIQRTKEREDRQVSDISLKGGFQRVMSNKKRRAGVGRNEGR</sequence>
<dbReference type="AlphaFoldDB" id="A0A1Y2A869"/>
<proteinExistence type="predicted"/>
<organism evidence="2 3">
    <name type="scientific">Clohesyomyces aquaticus</name>
    <dbReference type="NCBI Taxonomy" id="1231657"/>
    <lineage>
        <taxon>Eukaryota</taxon>
        <taxon>Fungi</taxon>
        <taxon>Dikarya</taxon>
        <taxon>Ascomycota</taxon>
        <taxon>Pezizomycotina</taxon>
        <taxon>Dothideomycetes</taxon>
        <taxon>Pleosporomycetidae</taxon>
        <taxon>Pleosporales</taxon>
        <taxon>Lindgomycetaceae</taxon>
        <taxon>Clohesyomyces</taxon>
    </lineage>
</organism>
<feature type="region of interest" description="Disordered" evidence="1">
    <location>
        <begin position="1"/>
        <end position="61"/>
    </location>
</feature>
<evidence type="ECO:0000256" key="1">
    <source>
        <dbReference type="SAM" id="MobiDB-lite"/>
    </source>
</evidence>
<accession>A0A1Y2A869</accession>
<name>A0A1Y2A869_9PLEO</name>
<dbReference type="EMBL" id="MCFA01000008">
    <property type="protein sequence ID" value="ORY18235.1"/>
    <property type="molecule type" value="Genomic_DNA"/>
</dbReference>
<evidence type="ECO:0000313" key="3">
    <source>
        <dbReference type="Proteomes" id="UP000193144"/>
    </source>
</evidence>
<reference evidence="2 3" key="1">
    <citation type="submission" date="2016-07" db="EMBL/GenBank/DDBJ databases">
        <title>Pervasive Adenine N6-methylation of Active Genes in Fungi.</title>
        <authorList>
            <consortium name="DOE Joint Genome Institute"/>
            <person name="Mondo S.J."/>
            <person name="Dannebaum R.O."/>
            <person name="Kuo R.C."/>
            <person name="Labutti K."/>
            <person name="Haridas S."/>
            <person name="Kuo A."/>
            <person name="Salamov A."/>
            <person name="Ahrendt S.R."/>
            <person name="Lipzen A."/>
            <person name="Sullivan W."/>
            <person name="Andreopoulos W.B."/>
            <person name="Clum A."/>
            <person name="Lindquist E."/>
            <person name="Daum C."/>
            <person name="Ramamoorthy G.K."/>
            <person name="Gryganskyi A."/>
            <person name="Culley D."/>
            <person name="Magnuson J.K."/>
            <person name="James T.Y."/>
            <person name="O'Malley M.A."/>
            <person name="Stajich J.E."/>
            <person name="Spatafora J.W."/>
            <person name="Visel A."/>
            <person name="Grigoriev I.V."/>
        </authorList>
    </citation>
    <scope>NUCLEOTIDE SEQUENCE [LARGE SCALE GENOMIC DNA]</scope>
    <source>
        <strain evidence="2 3">CBS 115471</strain>
    </source>
</reference>
<feature type="compositionally biased region" description="Basic and acidic residues" evidence="1">
    <location>
        <begin position="24"/>
        <end position="33"/>
    </location>
</feature>
<gene>
    <name evidence="2" type="ORF">BCR34DRAFT_361833</name>
</gene>
<protein>
    <submittedName>
        <fullName evidence="2">Uncharacterized protein</fullName>
    </submittedName>
</protein>